<gene>
    <name evidence="1" type="ORF">MCOS_LOCUS3732</name>
</gene>
<accession>A0A0R3U9Y3</accession>
<name>A0A0R3U9Y3_MESCO</name>
<keyword evidence="2" id="KW-1185">Reference proteome</keyword>
<proteinExistence type="predicted"/>
<evidence type="ECO:0000313" key="1">
    <source>
        <dbReference type="EMBL" id="VDD77729.1"/>
    </source>
</evidence>
<dbReference type="Proteomes" id="UP000267029">
    <property type="component" value="Unassembled WGS sequence"/>
</dbReference>
<protein>
    <submittedName>
        <fullName evidence="1">Uncharacterized protein</fullName>
    </submittedName>
</protein>
<sequence>MISVYLCPVTSQQQNSSGMCIINRESVHMTETEHIAETLDVEMEFHMILSSIPTSTPLGSPDKTLGETTLRPDMCQTENDTDPLSDIDASPPTSPLPAHNAQADASTQIAPGVTNPRKRMKEENAAKEQKVEVNEESVKDWRFDDHYDDNDITAKVTLDCIHAADLRETSTTIRTQANLACLRPIRGHVG</sequence>
<evidence type="ECO:0000313" key="2">
    <source>
        <dbReference type="Proteomes" id="UP000267029"/>
    </source>
</evidence>
<organism evidence="1 2">
    <name type="scientific">Mesocestoides corti</name>
    <name type="common">Flatworm</name>
    <dbReference type="NCBI Taxonomy" id="53468"/>
    <lineage>
        <taxon>Eukaryota</taxon>
        <taxon>Metazoa</taxon>
        <taxon>Spiralia</taxon>
        <taxon>Lophotrochozoa</taxon>
        <taxon>Platyhelminthes</taxon>
        <taxon>Cestoda</taxon>
        <taxon>Eucestoda</taxon>
        <taxon>Cyclophyllidea</taxon>
        <taxon>Mesocestoididae</taxon>
        <taxon>Mesocestoides</taxon>
    </lineage>
</organism>
<dbReference type="AlphaFoldDB" id="A0A0R3U9Y3"/>
<dbReference type="EMBL" id="UXSR01000958">
    <property type="protein sequence ID" value="VDD77729.1"/>
    <property type="molecule type" value="Genomic_DNA"/>
</dbReference>
<reference evidence="1 2" key="1">
    <citation type="submission" date="2018-10" db="EMBL/GenBank/DDBJ databases">
        <authorList>
            <consortium name="Pathogen Informatics"/>
        </authorList>
    </citation>
    <scope>NUCLEOTIDE SEQUENCE [LARGE SCALE GENOMIC DNA]</scope>
</reference>